<proteinExistence type="predicted"/>
<dbReference type="InterPro" id="IPR006906">
    <property type="entry name" value="Timeless_N"/>
</dbReference>
<feature type="region of interest" description="Disordered" evidence="5">
    <location>
        <begin position="634"/>
        <end position="654"/>
    </location>
</feature>
<organism evidence="7 8">
    <name type="scientific">Phakopsora pachyrhizi</name>
    <name type="common">Asian soybean rust disease fungus</name>
    <dbReference type="NCBI Taxonomy" id="170000"/>
    <lineage>
        <taxon>Eukaryota</taxon>
        <taxon>Fungi</taxon>
        <taxon>Dikarya</taxon>
        <taxon>Basidiomycota</taxon>
        <taxon>Pucciniomycotina</taxon>
        <taxon>Pucciniomycetes</taxon>
        <taxon>Pucciniales</taxon>
        <taxon>Phakopsoraceae</taxon>
        <taxon>Phakopsora</taxon>
    </lineage>
</organism>
<dbReference type="Pfam" id="PF04821">
    <property type="entry name" value="TIMELESS"/>
    <property type="match status" value="1"/>
</dbReference>
<dbReference type="EMBL" id="CALTRL010000399">
    <property type="protein sequence ID" value="CAH7667943.1"/>
    <property type="molecule type" value="Genomic_DNA"/>
</dbReference>
<evidence type="ECO:0000313" key="8">
    <source>
        <dbReference type="Proteomes" id="UP001153365"/>
    </source>
</evidence>
<dbReference type="InterPro" id="IPR044998">
    <property type="entry name" value="Timeless"/>
</dbReference>
<evidence type="ECO:0000256" key="4">
    <source>
        <dbReference type="ARBA" id="ARBA00023306"/>
    </source>
</evidence>
<dbReference type="GO" id="GO:0031298">
    <property type="term" value="C:replication fork protection complex"/>
    <property type="evidence" value="ECO:0007669"/>
    <property type="project" value="TreeGrafter"/>
</dbReference>
<dbReference type="GO" id="GO:0000076">
    <property type="term" value="P:DNA replication checkpoint signaling"/>
    <property type="evidence" value="ECO:0007669"/>
    <property type="project" value="TreeGrafter"/>
</dbReference>
<evidence type="ECO:0000256" key="2">
    <source>
        <dbReference type="ARBA" id="ARBA00022880"/>
    </source>
</evidence>
<feature type="compositionally biased region" description="Basic and acidic residues" evidence="5">
    <location>
        <begin position="637"/>
        <end position="648"/>
    </location>
</feature>
<dbReference type="PANTHER" id="PTHR22940">
    <property type="entry name" value="TIMEOUT/TIMELESS-2"/>
    <property type="match status" value="1"/>
</dbReference>
<reference evidence="7" key="1">
    <citation type="submission" date="2022-06" db="EMBL/GenBank/DDBJ databases">
        <authorList>
            <consortium name="SYNGENTA / RWTH Aachen University"/>
        </authorList>
    </citation>
    <scope>NUCLEOTIDE SEQUENCE</scope>
</reference>
<feature type="region of interest" description="Disordered" evidence="5">
    <location>
        <begin position="807"/>
        <end position="832"/>
    </location>
</feature>
<evidence type="ECO:0000256" key="3">
    <source>
        <dbReference type="ARBA" id="ARBA00023242"/>
    </source>
</evidence>
<comment type="caution">
    <text evidence="7">The sequence shown here is derived from an EMBL/GenBank/DDBJ whole genome shotgun (WGS) entry which is preliminary data.</text>
</comment>
<evidence type="ECO:0000256" key="5">
    <source>
        <dbReference type="SAM" id="MobiDB-lite"/>
    </source>
</evidence>
<feature type="region of interest" description="Disordered" evidence="5">
    <location>
        <begin position="59"/>
        <end position="89"/>
    </location>
</feature>
<evidence type="ECO:0000256" key="1">
    <source>
        <dbReference type="ARBA" id="ARBA00004123"/>
    </source>
</evidence>
<protein>
    <submittedName>
        <fullName evidence="7">Timeless protein-domain-containing protein</fullName>
    </submittedName>
</protein>
<dbReference type="GO" id="GO:0006281">
    <property type="term" value="P:DNA repair"/>
    <property type="evidence" value="ECO:0007669"/>
    <property type="project" value="TreeGrafter"/>
</dbReference>
<keyword evidence="3" id="KW-0539">Nucleus</keyword>
<feature type="compositionally biased region" description="Acidic residues" evidence="5">
    <location>
        <begin position="815"/>
        <end position="827"/>
    </location>
</feature>
<dbReference type="PANTHER" id="PTHR22940:SF4">
    <property type="entry name" value="PROTEIN TIMELESS HOMOLOG"/>
    <property type="match status" value="1"/>
</dbReference>
<gene>
    <name evidence="7" type="ORF">PPACK8108_LOCUS2385</name>
</gene>
<feature type="compositionally biased region" description="Basic residues" evidence="5">
    <location>
        <begin position="1030"/>
        <end position="1046"/>
    </location>
</feature>
<feature type="compositionally biased region" description="Low complexity" evidence="5">
    <location>
        <begin position="1047"/>
        <end position="1056"/>
    </location>
</feature>
<comment type="subcellular location">
    <subcellularLocation>
        <location evidence="1">Nucleus</location>
    </subcellularLocation>
</comment>
<dbReference type="GO" id="GO:0003677">
    <property type="term" value="F:DNA binding"/>
    <property type="evidence" value="ECO:0007669"/>
    <property type="project" value="TreeGrafter"/>
</dbReference>
<feature type="region of interest" description="Disordered" evidence="5">
    <location>
        <begin position="1028"/>
        <end position="1100"/>
    </location>
</feature>
<keyword evidence="8" id="KW-1185">Reference proteome</keyword>
<evidence type="ECO:0000259" key="6">
    <source>
        <dbReference type="Pfam" id="PF04821"/>
    </source>
</evidence>
<keyword evidence="2" id="KW-0236">DNA replication inhibitor</keyword>
<evidence type="ECO:0000313" key="7">
    <source>
        <dbReference type="EMBL" id="CAH7667943.1"/>
    </source>
</evidence>
<keyword evidence="4" id="KW-0131">Cell cycle</keyword>
<name>A0AAV0AK92_PHAPC</name>
<dbReference type="Proteomes" id="UP001153365">
    <property type="component" value="Unassembled WGS sequence"/>
</dbReference>
<sequence>MAPTKAQIKLMVAHTDSERTERWRILQPVVLSVVSALGGYEDVLVDRKDSLKRKKQKAISVEKYDDDDNDEEEEEEHDDENHNETENLTTEKVYNLGDECIGCLKDLKKFWRLDEDDEFRTIARILSFSKIVPNDLIPIIMSPRTDSEKKDNRVKLLCADLIAALTWPIDIDADLKEAQERESDEDRMSVENTDYSGLVDAQLSYKKDIIRTGAMAYIFKLILPSIQKTKNERTSKDENIISLVLHIIRNLLALRDKPPTATSSGGAIQDSFEQSEFILQLHQFGIFDLLIHMSYGSSRFDMFGKWNMIVLDIWYLLFRGLEAVDLIDSESFIGTNSIGETASTMRTSDKKLANLLENEDRERKAKARKSNTRHSRFGTTLSVHTGDRKFNFHNQSAITTPVELAIDSRKRQKQKSSRLNDELGRTTQLKPSALKVLRKVVIEFIESGFNPFFSSVLKDIKMERASTQEKDTIRLLSLLGFFFKAFLTVRDREISVGISPSEENGHDFDLIAELVEPECIFWVVNKIKTGIEDNPLPIVEVHAAVECLIQQLLIIESLSSSGIEEYIEVANTIQNNLYYDTETLDMVINLMSRYTSQSLKYLENIVHFSFVFLRLLEKYSKNADHMFVRKKKRNKKSINDSKRSKLSADNDGTVNGVDEEDGLEVVVDQEEAEFQEIAEAEKQVKYLEHEFNFERFQKRFATDSITDTLMRYIRGYRDFSDSELMKRAVKLMHRQAVCAKSDGLFFKISTLNTFDSFIQSRNSMPKDSVYDDLFRFIDYILKKFFKSVRENPFTIVEALFKAKPSREQIQASNDGADEGSDSSEGDDDLKISKPKKELNLPAEIQIKPGLTWSQRLGVAVNLLVNKGKTEMVNKILDVLRTTSATRTAIVLISKDGDGDTILDNETHNEADIEVLLKNRSEEELSKAIKAIVKEPSKAVSEKFEDYLVNSDMDEKNDKQFLKALNRDSQLHVLLRELDWESEEGYPGYLEWKIPKKRLPGEIDIDIKIIDYFIKNPIDEVNGKSINSLTSRKRSTKAKAKKPKNKSRSSSTSSSSSEDVLNDGKKDKDKNLRKKAKKQQESKAYRSAQFVTESDDEEDEERDRIFFEKEWAFFF</sequence>
<feature type="compositionally biased region" description="Acidic residues" evidence="5">
    <location>
        <begin position="64"/>
        <end position="78"/>
    </location>
</feature>
<feature type="domain" description="Timeless N-terminal" evidence="6">
    <location>
        <begin position="93"/>
        <end position="383"/>
    </location>
</feature>
<accession>A0AAV0AK92</accession>
<dbReference type="AlphaFoldDB" id="A0AAV0AK92"/>
<dbReference type="GO" id="GO:0043111">
    <property type="term" value="P:replication fork arrest"/>
    <property type="evidence" value="ECO:0007669"/>
    <property type="project" value="TreeGrafter"/>
</dbReference>